<protein>
    <recommendedName>
        <fullName evidence="2">DUF3592 domain-containing protein</fullName>
    </recommendedName>
</protein>
<dbReference type="InterPro" id="IPR021994">
    <property type="entry name" value="DUF3592"/>
</dbReference>
<dbReference type="STRING" id="1137280.D777_00372"/>
<dbReference type="Proteomes" id="UP000035057">
    <property type="component" value="Unassembled WGS sequence"/>
</dbReference>
<evidence type="ECO:0000313" key="4">
    <source>
        <dbReference type="Proteomes" id="UP000035057"/>
    </source>
</evidence>
<feature type="transmembrane region" description="Helical" evidence="1">
    <location>
        <begin position="110"/>
        <end position="134"/>
    </location>
</feature>
<gene>
    <name evidence="3" type="ORF">D777_00372</name>
</gene>
<keyword evidence="4" id="KW-1185">Reference proteome</keyword>
<keyword evidence="1" id="KW-0812">Transmembrane</keyword>
<keyword evidence="1" id="KW-0472">Membrane</keyword>
<reference evidence="3 4" key="1">
    <citation type="submission" date="2012-12" db="EMBL/GenBank/DDBJ databases">
        <title>Genome assembly of Marinobacter sp. AK21.</title>
        <authorList>
            <person name="Khatri I."/>
            <person name="Kumar R."/>
            <person name="Vaidya B."/>
            <person name="Subramanian S."/>
            <person name="Pinnaka A."/>
        </authorList>
    </citation>
    <scope>NUCLEOTIDE SEQUENCE [LARGE SCALE GENOMIC DNA]</scope>
    <source>
        <strain evidence="3 4">AK21</strain>
    </source>
</reference>
<dbReference type="EMBL" id="ANIE01000002">
    <property type="protein sequence ID" value="KEF32810.1"/>
    <property type="molecule type" value="Genomic_DNA"/>
</dbReference>
<dbReference type="OrthoDB" id="2242169at2"/>
<evidence type="ECO:0000313" key="3">
    <source>
        <dbReference type="EMBL" id="KEF32810.1"/>
    </source>
</evidence>
<dbReference type="RefSeq" id="WP_036127830.1">
    <property type="nucleotide sequence ID" value="NZ_ANIE01000002.1"/>
</dbReference>
<feature type="domain" description="DUF3592" evidence="2">
    <location>
        <begin position="41"/>
        <end position="108"/>
    </location>
</feature>
<accession>A0A072NI29</accession>
<evidence type="ECO:0000259" key="2">
    <source>
        <dbReference type="Pfam" id="PF12158"/>
    </source>
</evidence>
<sequence length="231" mass="25541">MKVFNTLRVIFALIGVGMLAGAYFSFQNTTDFLETASAKSGVVTDLIRSRSSDSNAYYPVVRFEDDQGRLVEFRSSSGTNPPAYDRGEKVNVLFTPGEAESARIDGFFSLWGVALIVGGLGTAFFLIGGGMFLVPAIRGRGAARLRETGQLVQGRFQGVERNTGLEMNGRNPFRIVCQWQNPVTSDVHVFHSDNIWFDPSDHISGDSIPVYINPTNPRRYWVDTSFLPKLS</sequence>
<feature type="transmembrane region" description="Helical" evidence="1">
    <location>
        <begin position="7"/>
        <end position="26"/>
    </location>
</feature>
<dbReference type="AlphaFoldDB" id="A0A072NI29"/>
<dbReference type="PATRIC" id="fig|1137280.3.peg.187"/>
<proteinExistence type="predicted"/>
<dbReference type="Pfam" id="PF12158">
    <property type="entry name" value="DUF3592"/>
    <property type="match status" value="1"/>
</dbReference>
<comment type="caution">
    <text evidence="3">The sequence shown here is derived from an EMBL/GenBank/DDBJ whole genome shotgun (WGS) entry which is preliminary data.</text>
</comment>
<organism evidence="3 4">
    <name type="scientific">Marinobacter nitratireducens</name>
    <dbReference type="NCBI Taxonomy" id="1137280"/>
    <lineage>
        <taxon>Bacteria</taxon>
        <taxon>Pseudomonadati</taxon>
        <taxon>Pseudomonadota</taxon>
        <taxon>Gammaproteobacteria</taxon>
        <taxon>Pseudomonadales</taxon>
        <taxon>Marinobacteraceae</taxon>
        <taxon>Marinobacter</taxon>
    </lineage>
</organism>
<evidence type="ECO:0000256" key="1">
    <source>
        <dbReference type="SAM" id="Phobius"/>
    </source>
</evidence>
<keyword evidence="1" id="KW-1133">Transmembrane helix</keyword>
<name>A0A072NI29_9GAMM</name>